<keyword evidence="5" id="KW-1133">Transmembrane helix</keyword>
<keyword evidence="3" id="KW-0812">Transmembrane</keyword>
<dbReference type="AlphaFoldDB" id="A0A5J4ZQ37"/>
<dbReference type="InterPro" id="IPR011009">
    <property type="entry name" value="Kinase-like_dom_sf"/>
</dbReference>
<keyword evidence="10" id="KW-1185">Reference proteome</keyword>
<reference evidence="9 10" key="1">
    <citation type="submission" date="2019-09" db="EMBL/GenBank/DDBJ databases">
        <title>A chromosome-level genome assembly of the Chinese tupelo Nyssa sinensis.</title>
        <authorList>
            <person name="Yang X."/>
            <person name="Kang M."/>
            <person name="Yang Y."/>
            <person name="Xiong H."/>
            <person name="Wang M."/>
            <person name="Zhang Z."/>
            <person name="Wang Z."/>
            <person name="Wu H."/>
            <person name="Ma T."/>
            <person name="Liu J."/>
            <person name="Xi Z."/>
        </authorList>
    </citation>
    <scope>NUCLEOTIDE SEQUENCE [LARGE SCALE GENOMIC DNA]</scope>
    <source>
        <strain evidence="9">J267</strain>
        <tissue evidence="9">Leaf</tissue>
    </source>
</reference>
<keyword evidence="6" id="KW-0472">Membrane</keyword>
<keyword evidence="4" id="KW-0732">Signal</keyword>
<dbReference type="SUPFAM" id="SSF56112">
    <property type="entry name" value="Protein kinase-like (PK-like)"/>
    <property type="match status" value="1"/>
</dbReference>
<evidence type="ECO:0000256" key="2">
    <source>
        <dbReference type="ARBA" id="ARBA00022475"/>
    </source>
</evidence>
<dbReference type="GO" id="GO:0045087">
    <property type="term" value="P:innate immune response"/>
    <property type="evidence" value="ECO:0007669"/>
    <property type="project" value="InterPro"/>
</dbReference>
<evidence type="ECO:0000256" key="4">
    <source>
        <dbReference type="ARBA" id="ARBA00022729"/>
    </source>
</evidence>
<evidence type="ECO:0000256" key="1">
    <source>
        <dbReference type="ARBA" id="ARBA00004162"/>
    </source>
</evidence>
<evidence type="ECO:0000313" key="10">
    <source>
        <dbReference type="Proteomes" id="UP000325577"/>
    </source>
</evidence>
<accession>A0A5J4ZQ37</accession>
<sequence>MKLYAKSQSRYAQYGDVSSKTDVYAFGVVLYELISVKEAIVKTNDVVTESKGLVSLEAMGHRNVAILAAVHALEEASATEGVIRCMRSISSEVSSDLIVQVKGSRYLLHKGVAGHSQRLLLWKG</sequence>
<protein>
    <recommendedName>
        <fullName evidence="8">DUF6857 domain-containing protein</fullName>
    </recommendedName>
</protein>
<proteinExistence type="predicted"/>
<keyword evidence="2" id="KW-1003">Cell membrane</keyword>
<dbReference type="InterPro" id="IPR044812">
    <property type="entry name" value="CERK1/LYK3-like"/>
</dbReference>
<evidence type="ECO:0000313" key="9">
    <source>
        <dbReference type="EMBL" id="KAA8521003.1"/>
    </source>
</evidence>
<dbReference type="OrthoDB" id="4062651at2759"/>
<evidence type="ECO:0000256" key="5">
    <source>
        <dbReference type="ARBA" id="ARBA00022989"/>
    </source>
</evidence>
<name>A0A5J4ZQ37_9ASTE</name>
<dbReference type="Proteomes" id="UP000325577">
    <property type="component" value="Linkage Group LG5"/>
</dbReference>
<dbReference type="GO" id="GO:0005886">
    <property type="term" value="C:plasma membrane"/>
    <property type="evidence" value="ECO:0007669"/>
    <property type="project" value="UniProtKB-SubCell"/>
</dbReference>
<dbReference type="PANTHER" id="PTHR46204:SF2">
    <property type="entry name" value="CHITIN ELICITOR RECEPTOR KINASE 1"/>
    <property type="match status" value="1"/>
</dbReference>
<evidence type="ECO:0000259" key="8">
    <source>
        <dbReference type="Pfam" id="PF21647"/>
    </source>
</evidence>
<dbReference type="GO" id="GO:0019199">
    <property type="term" value="F:transmembrane receptor protein kinase activity"/>
    <property type="evidence" value="ECO:0007669"/>
    <property type="project" value="InterPro"/>
</dbReference>
<organism evidence="9 10">
    <name type="scientific">Nyssa sinensis</name>
    <dbReference type="NCBI Taxonomy" id="561372"/>
    <lineage>
        <taxon>Eukaryota</taxon>
        <taxon>Viridiplantae</taxon>
        <taxon>Streptophyta</taxon>
        <taxon>Embryophyta</taxon>
        <taxon>Tracheophyta</taxon>
        <taxon>Spermatophyta</taxon>
        <taxon>Magnoliopsida</taxon>
        <taxon>eudicotyledons</taxon>
        <taxon>Gunneridae</taxon>
        <taxon>Pentapetalae</taxon>
        <taxon>asterids</taxon>
        <taxon>Cornales</taxon>
        <taxon>Nyssaceae</taxon>
        <taxon>Nyssa</taxon>
    </lineage>
</organism>
<dbReference type="Pfam" id="PF21647">
    <property type="entry name" value="DUF6857"/>
    <property type="match status" value="1"/>
</dbReference>
<dbReference type="PANTHER" id="PTHR46204">
    <property type="entry name" value="CHITIN ELICITOR RECEPTOR KINASE 1-RELATED"/>
    <property type="match status" value="1"/>
</dbReference>
<gene>
    <name evidence="9" type="ORF">F0562_011709</name>
</gene>
<feature type="domain" description="DUF6857" evidence="8">
    <location>
        <begin position="57"/>
        <end position="94"/>
    </location>
</feature>
<keyword evidence="7" id="KW-1015">Disulfide bond</keyword>
<evidence type="ECO:0000256" key="6">
    <source>
        <dbReference type="ARBA" id="ARBA00023136"/>
    </source>
</evidence>
<dbReference type="Gene3D" id="1.10.510.10">
    <property type="entry name" value="Transferase(Phosphotransferase) domain 1"/>
    <property type="match status" value="1"/>
</dbReference>
<dbReference type="InterPro" id="IPR049172">
    <property type="entry name" value="DUF6857_pln"/>
</dbReference>
<dbReference type="EMBL" id="CM018048">
    <property type="protein sequence ID" value="KAA8521003.1"/>
    <property type="molecule type" value="Genomic_DNA"/>
</dbReference>
<comment type="subcellular location">
    <subcellularLocation>
        <location evidence="1">Cell membrane</location>
        <topology evidence="1">Single-pass membrane protein</topology>
    </subcellularLocation>
</comment>
<evidence type="ECO:0000256" key="7">
    <source>
        <dbReference type="ARBA" id="ARBA00023157"/>
    </source>
</evidence>
<evidence type="ECO:0000256" key="3">
    <source>
        <dbReference type="ARBA" id="ARBA00022692"/>
    </source>
</evidence>